<evidence type="ECO:0000256" key="8">
    <source>
        <dbReference type="ARBA" id="ARBA00023049"/>
    </source>
</evidence>
<evidence type="ECO:0000256" key="9">
    <source>
        <dbReference type="SAM" id="Phobius"/>
    </source>
</evidence>
<dbReference type="Gene3D" id="3.40.390.10">
    <property type="entry name" value="Collagenase (Catalytic Domain)"/>
    <property type="match status" value="1"/>
</dbReference>
<evidence type="ECO:0000256" key="7">
    <source>
        <dbReference type="ARBA" id="ARBA00022833"/>
    </source>
</evidence>
<dbReference type="OrthoDB" id="6745350at2759"/>
<keyword evidence="7" id="KW-0862">Zinc</keyword>
<dbReference type="PRINTS" id="PR00786">
    <property type="entry name" value="NEPRILYSIN"/>
</dbReference>
<dbReference type="PROSITE" id="PS51885">
    <property type="entry name" value="NEPRILYSIN"/>
    <property type="match status" value="1"/>
</dbReference>
<dbReference type="InterPro" id="IPR024079">
    <property type="entry name" value="MetalloPept_cat_dom_sf"/>
</dbReference>
<dbReference type="SUPFAM" id="SSF55486">
    <property type="entry name" value="Metalloproteases ('zincins'), catalytic domain"/>
    <property type="match status" value="1"/>
</dbReference>
<evidence type="ECO:0000256" key="6">
    <source>
        <dbReference type="ARBA" id="ARBA00022801"/>
    </source>
</evidence>
<dbReference type="GO" id="GO:0004222">
    <property type="term" value="F:metalloendopeptidase activity"/>
    <property type="evidence" value="ECO:0007669"/>
    <property type="project" value="InterPro"/>
</dbReference>
<evidence type="ECO:0000259" key="11">
    <source>
        <dbReference type="Pfam" id="PF05649"/>
    </source>
</evidence>
<evidence type="ECO:0000256" key="5">
    <source>
        <dbReference type="ARBA" id="ARBA00022723"/>
    </source>
</evidence>
<dbReference type="Pfam" id="PF05649">
    <property type="entry name" value="Peptidase_M13_N"/>
    <property type="match status" value="1"/>
</dbReference>
<evidence type="ECO:0000313" key="12">
    <source>
        <dbReference type="EMBL" id="KAF2905730.1"/>
    </source>
</evidence>
<evidence type="ECO:0000256" key="4">
    <source>
        <dbReference type="ARBA" id="ARBA00022670"/>
    </source>
</evidence>
<comment type="similarity">
    <text evidence="3">Belongs to the peptidase M13 family.</text>
</comment>
<dbReference type="InterPro" id="IPR008753">
    <property type="entry name" value="Peptidase_M13_N"/>
</dbReference>
<keyword evidence="9" id="KW-0472">Membrane</keyword>
<protein>
    <submittedName>
        <fullName evidence="12">Uncharacterized protein</fullName>
    </submittedName>
</protein>
<proteinExistence type="inferred from homology"/>
<dbReference type="AlphaFoldDB" id="A0A8K0GIE4"/>
<sequence length="745" mass="86593">MEEEDYSAQRAYQIRRIFTIIIACLAVIFIIVAVIAIMYKIIFMAKGTDQQQNKTKQYSYGQYHNGKVCNSRQCLAQAARILRNMDSSISPCDDFYNFTCGNFMKHVEIPSDQTRALVALENKKIVEAELIRAYKRSGSEKLIKPLRDVKQFYHQCVHSETAKKSTYKSLINILKRLRWPVLYKNWDKYASSFDWLEWEGRFGVMGLAPAFLRTELKYDMRNFSVTYIGLDCTAPTISKRILETGKNGKYVKKFEYVIRQFLKRIIKNYKGNTSIEITDFFLELETIKPSNYEISDANFFHAFRNISIGDLKQQVNVNLEKFLLVILPPTFTIKNDTIVGTNSLQCLSKMTSMLNQEDKRKIANYMMWVAVQDLLWIVSNETRQLDFELNQAKTGVEAPTPLYKLCLNFIDEQVPELSNALYVKKHFSKNKQKHLEKMVGLLLNELKKVVNAVTWMDETTKRMAKLKVKKLSYVIDHVQEIVNDKYLLSAYEKLQMTSSDILQNVLNIKRAAYNHMMNMYHWSATKRNKLTLVPLAHIVNAFYHPGLNSIAIPSGIAHGSIYSNNQEAYLNFGAIGIIIGHELSHVFDNVGRLYDAKGNYINWWSNQSNSNFEQKSHCFIKQYDNFWLGPNLKINGTLTLGENMADSGGTLLAYRAYLKWKKKYSLRKLPGLERFTLRQMFWITVGNTWCDKLRPETLEMFLKTDVHSVGNFRVQGPLLNSKEFFRDFNCSTRARMSHYKKCTIW</sequence>
<feature type="domain" description="Peptidase M13 N-terminal" evidence="11">
    <location>
        <begin position="91"/>
        <end position="473"/>
    </location>
</feature>
<name>A0A8K0GIE4_IGNLU</name>
<evidence type="ECO:0000256" key="3">
    <source>
        <dbReference type="ARBA" id="ARBA00007357"/>
    </source>
</evidence>
<dbReference type="PANTHER" id="PTHR11733:SF167">
    <property type="entry name" value="FI17812P1-RELATED"/>
    <property type="match status" value="1"/>
</dbReference>
<dbReference type="Proteomes" id="UP000801492">
    <property type="component" value="Unassembled WGS sequence"/>
</dbReference>
<evidence type="ECO:0000256" key="2">
    <source>
        <dbReference type="ARBA" id="ARBA00004401"/>
    </source>
</evidence>
<evidence type="ECO:0000313" key="13">
    <source>
        <dbReference type="Proteomes" id="UP000801492"/>
    </source>
</evidence>
<gene>
    <name evidence="12" type="ORF">ILUMI_00443</name>
</gene>
<dbReference type="PANTHER" id="PTHR11733">
    <property type="entry name" value="ZINC METALLOPROTEASE FAMILY M13 NEPRILYSIN-RELATED"/>
    <property type="match status" value="1"/>
</dbReference>
<evidence type="ECO:0000256" key="1">
    <source>
        <dbReference type="ARBA" id="ARBA00001947"/>
    </source>
</evidence>
<dbReference type="GO" id="GO:0016485">
    <property type="term" value="P:protein processing"/>
    <property type="evidence" value="ECO:0007669"/>
    <property type="project" value="TreeGrafter"/>
</dbReference>
<dbReference type="InterPro" id="IPR018497">
    <property type="entry name" value="Peptidase_M13_C"/>
</dbReference>
<dbReference type="CDD" id="cd08662">
    <property type="entry name" value="M13"/>
    <property type="match status" value="1"/>
</dbReference>
<comment type="subcellular location">
    <subcellularLocation>
        <location evidence="2">Cell membrane</location>
        <topology evidence="2">Single-pass type II membrane protein</topology>
    </subcellularLocation>
</comment>
<keyword evidence="9" id="KW-1133">Transmembrane helix</keyword>
<keyword evidence="5" id="KW-0479">Metal-binding</keyword>
<dbReference type="InterPro" id="IPR042089">
    <property type="entry name" value="Peptidase_M13_dom_2"/>
</dbReference>
<dbReference type="InterPro" id="IPR000718">
    <property type="entry name" value="Peptidase_M13"/>
</dbReference>
<keyword evidence="6" id="KW-0378">Hydrolase</keyword>
<comment type="cofactor">
    <cofactor evidence="1">
        <name>Zn(2+)</name>
        <dbReference type="ChEBI" id="CHEBI:29105"/>
    </cofactor>
</comment>
<keyword evidence="13" id="KW-1185">Reference proteome</keyword>
<dbReference type="Pfam" id="PF01431">
    <property type="entry name" value="Peptidase_M13"/>
    <property type="match status" value="1"/>
</dbReference>
<feature type="transmembrane region" description="Helical" evidence="9">
    <location>
        <begin position="17"/>
        <end position="39"/>
    </location>
</feature>
<keyword evidence="8" id="KW-0482">Metalloprotease</keyword>
<keyword evidence="9" id="KW-0812">Transmembrane</keyword>
<evidence type="ECO:0000259" key="10">
    <source>
        <dbReference type="Pfam" id="PF01431"/>
    </source>
</evidence>
<dbReference type="GO" id="GO:0046872">
    <property type="term" value="F:metal ion binding"/>
    <property type="evidence" value="ECO:0007669"/>
    <property type="project" value="UniProtKB-KW"/>
</dbReference>
<keyword evidence="4" id="KW-0645">Protease</keyword>
<comment type="caution">
    <text evidence="12">The sequence shown here is derived from an EMBL/GenBank/DDBJ whole genome shotgun (WGS) entry which is preliminary data.</text>
</comment>
<accession>A0A8K0GIE4</accession>
<dbReference type="GO" id="GO:0005886">
    <property type="term" value="C:plasma membrane"/>
    <property type="evidence" value="ECO:0007669"/>
    <property type="project" value="UniProtKB-SubCell"/>
</dbReference>
<organism evidence="12 13">
    <name type="scientific">Ignelater luminosus</name>
    <name type="common">Cucubano</name>
    <name type="synonym">Pyrophorus luminosus</name>
    <dbReference type="NCBI Taxonomy" id="2038154"/>
    <lineage>
        <taxon>Eukaryota</taxon>
        <taxon>Metazoa</taxon>
        <taxon>Ecdysozoa</taxon>
        <taxon>Arthropoda</taxon>
        <taxon>Hexapoda</taxon>
        <taxon>Insecta</taxon>
        <taxon>Pterygota</taxon>
        <taxon>Neoptera</taxon>
        <taxon>Endopterygota</taxon>
        <taxon>Coleoptera</taxon>
        <taxon>Polyphaga</taxon>
        <taxon>Elateriformia</taxon>
        <taxon>Elateroidea</taxon>
        <taxon>Elateridae</taxon>
        <taxon>Agrypninae</taxon>
        <taxon>Pyrophorini</taxon>
        <taxon>Ignelater</taxon>
    </lineage>
</organism>
<dbReference type="EMBL" id="VTPC01000450">
    <property type="protein sequence ID" value="KAF2905730.1"/>
    <property type="molecule type" value="Genomic_DNA"/>
</dbReference>
<reference evidence="12" key="1">
    <citation type="submission" date="2019-08" db="EMBL/GenBank/DDBJ databases">
        <title>The genome of the North American firefly Photinus pyralis.</title>
        <authorList>
            <consortium name="Photinus pyralis genome working group"/>
            <person name="Fallon T.R."/>
            <person name="Sander Lower S.E."/>
            <person name="Weng J.-K."/>
        </authorList>
    </citation>
    <scope>NUCLEOTIDE SEQUENCE</scope>
    <source>
        <strain evidence="12">TRF0915ILg1</strain>
        <tissue evidence="12">Whole body</tissue>
    </source>
</reference>
<dbReference type="Gene3D" id="1.10.1380.10">
    <property type="entry name" value="Neutral endopeptidase , domain2"/>
    <property type="match status" value="1"/>
</dbReference>
<feature type="domain" description="Peptidase M13 C-terminal" evidence="10">
    <location>
        <begin position="540"/>
        <end position="743"/>
    </location>
</feature>